<feature type="transmembrane region" description="Helical" evidence="1">
    <location>
        <begin position="35"/>
        <end position="53"/>
    </location>
</feature>
<keyword evidence="1" id="KW-1133">Transmembrane helix</keyword>
<protein>
    <submittedName>
        <fullName evidence="2">Uncharacterized protein</fullName>
    </submittedName>
</protein>
<keyword evidence="1" id="KW-0472">Membrane</keyword>
<accession>A0A977PTV9</accession>
<evidence type="ECO:0000256" key="1">
    <source>
        <dbReference type="SAM" id="Phobius"/>
    </source>
</evidence>
<organism evidence="2">
    <name type="scientific">Woronichinia naegeliana WA131</name>
    <dbReference type="NCBI Taxonomy" id="2824559"/>
    <lineage>
        <taxon>Bacteria</taxon>
        <taxon>Bacillati</taxon>
        <taxon>Cyanobacteriota</taxon>
        <taxon>Cyanophyceae</taxon>
        <taxon>Synechococcales</taxon>
        <taxon>Coelosphaeriaceae</taxon>
        <taxon>Woronichinia</taxon>
    </lineage>
</organism>
<proteinExistence type="predicted"/>
<feature type="transmembrane region" description="Helical" evidence="1">
    <location>
        <begin position="128"/>
        <end position="150"/>
    </location>
</feature>
<feature type="transmembrane region" description="Helical" evidence="1">
    <location>
        <begin position="12"/>
        <end position="29"/>
    </location>
</feature>
<feature type="transmembrane region" description="Helical" evidence="1">
    <location>
        <begin position="96"/>
        <end position="116"/>
    </location>
</feature>
<gene>
    <name evidence="2" type="ORF">KA717_21630</name>
</gene>
<dbReference type="KEGG" id="wna:KA717_21630"/>
<evidence type="ECO:0000313" key="2">
    <source>
        <dbReference type="EMBL" id="UXE58632.1"/>
    </source>
</evidence>
<name>A0A977PTV9_9CYAN</name>
<dbReference type="EMBL" id="CP073041">
    <property type="protein sequence ID" value="UXE58632.1"/>
    <property type="molecule type" value="Genomic_DNA"/>
</dbReference>
<feature type="transmembrane region" description="Helical" evidence="1">
    <location>
        <begin position="60"/>
        <end position="81"/>
    </location>
</feature>
<sequence length="193" mass="20580">MQNHLTSIKTDFLRLLGAIAGGVILYRITSHFSELISAFICTVVVITLSGLASTRQTHPILWWANLGAIAGAVGGTALVIADPQELLPKIAFGDRLTTIALLSIAGFISGLLIGKGSHDLKIPRPKEFIKGASALTTVAYAFIVALKFVFEGLDPARTLSSRLSTTTTILVATLAIPGWLGYRLGYLQFLNSD</sequence>
<reference evidence="2" key="1">
    <citation type="submission" date="2021-04" db="EMBL/GenBank/DDBJ databases">
        <title>Genome sequence of Woronichinia naegeliana from Washington state freshwater lake bloom.</title>
        <authorList>
            <person name="Dreher T.W."/>
        </authorList>
    </citation>
    <scope>NUCLEOTIDE SEQUENCE</scope>
    <source>
        <strain evidence="2">WA131</strain>
    </source>
</reference>
<dbReference type="Proteomes" id="UP001065613">
    <property type="component" value="Chromosome"/>
</dbReference>
<dbReference type="AlphaFoldDB" id="A0A977PTV9"/>
<feature type="transmembrane region" description="Helical" evidence="1">
    <location>
        <begin position="162"/>
        <end position="182"/>
    </location>
</feature>
<keyword evidence="1" id="KW-0812">Transmembrane</keyword>